<dbReference type="AlphaFoldDB" id="A0A9X0HP51"/>
<dbReference type="Gene3D" id="3.40.50.2000">
    <property type="entry name" value="Glycogen Phosphorylase B"/>
    <property type="match status" value="1"/>
</dbReference>
<reference evidence="1 2" key="1">
    <citation type="submission" date="2015-11" db="EMBL/GenBank/DDBJ databases">
        <title>Solirubrum puertoriconensis gen. nov. an environmental bacteria isolated in Puerto Rico.</title>
        <authorList>
            <person name="Cuebas-Irizarry M.F."/>
            <person name="Montalvo-Rodriguez R."/>
        </authorList>
    </citation>
    <scope>NUCLEOTIDE SEQUENCE [LARGE SCALE GENOMIC DNA]</scope>
    <source>
        <strain evidence="1 2">MC1A</strain>
    </source>
</reference>
<dbReference type="OrthoDB" id="973857at2"/>
<accession>A0A9X0HP51</accession>
<dbReference type="EMBL" id="LNAL01000003">
    <property type="protein sequence ID" value="KUG09535.1"/>
    <property type="molecule type" value="Genomic_DNA"/>
</dbReference>
<sequence length="509" mass="57216">MDKIVRGIRANRAFYHWLVDCAEALTRQGEWEAALQFCNKAAWHATFCFSGFYAEARLERLLARLRAVTGITPIARIASTKPRRVLHYATALFEVGGHTRLLENWIRHDPDSCHDVLLTRQTEPVPAFITAAAASTHGKVILLDEVSDFEKARQLAGIAAQYDVIVLHHHPDDVVPVLALADAGRQVPVCVLNHGDHRYWPGVSVCDVLLEIRDNLVPVDAERRGIRNFGLLPIPVVPQVVPAGAYEEARAALGIRQEQVMLLSIGAAYKYEPLDERDFFADALTMLKQCPEATLVVVGVAPESELGTRYSHPRLRLVPPTPELAVYHYACDIYLEGYPFSSFTAYLEVAALGKPVCRMYDPPLLNTYLISHYPEPVHYPASRFEWLNQIRNLVQDAEARATAGQNEQRNSRVHAPEAVRQYIKRIYEQAVAAAGNASQNTIPATCFTGANDSYLYRMQYRPTEKAVLHPLTRLSSFLKVWLVSRNLPLLLAQPHLGVRDLLWFVFKSK</sequence>
<dbReference type="SUPFAM" id="SSF53756">
    <property type="entry name" value="UDP-Glycosyltransferase/glycogen phosphorylase"/>
    <property type="match status" value="1"/>
</dbReference>
<dbReference type="Proteomes" id="UP000054223">
    <property type="component" value="Unassembled WGS sequence"/>
</dbReference>
<evidence type="ECO:0000313" key="1">
    <source>
        <dbReference type="EMBL" id="KUG09535.1"/>
    </source>
</evidence>
<name>A0A9X0HP51_SOLP1</name>
<organism evidence="1 2">
    <name type="scientific">Solirubrum puertoriconensis</name>
    <dbReference type="NCBI Taxonomy" id="1751427"/>
    <lineage>
        <taxon>Bacteria</taxon>
        <taxon>Pseudomonadati</taxon>
        <taxon>Bacteroidota</taxon>
        <taxon>Cytophagia</taxon>
        <taxon>Cytophagales</taxon>
    </lineage>
</organism>
<comment type="caution">
    <text evidence="1">The sequence shown here is derived from an EMBL/GenBank/DDBJ whole genome shotgun (WGS) entry which is preliminary data.</text>
</comment>
<dbReference type="RefSeq" id="WP_059067592.1">
    <property type="nucleotide sequence ID" value="NZ_LNAL01000003.1"/>
</dbReference>
<proteinExistence type="predicted"/>
<keyword evidence="2" id="KW-1185">Reference proteome</keyword>
<evidence type="ECO:0000313" key="2">
    <source>
        <dbReference type="Proteomes" id="UP000054223"/>
    </source>
</evidence>
<gene>
    <name evidence="1" type="ORF">ASU33_17655</name>
</gene>
<protein>
    <submittedName>
        <fullName evidence="1">Uncharacterized protein</fullName>
    </submittedName>
</protein>